<dbReference type="InterPro" id="IPR011335">
    <property type="entry name" value="Restrct_endonuc-II-like"/>
</dbReference>
<accession>A0A0F9ND56</accession>
<proteinExistence type="predicted"/>
<dbReference type="SUPFAM" id="SSF52980">
    <property type="entry name" value="Restriction endonuclease-like"/>
    <property type="match status" value="1"/>
</dbReference>
<comment type="caution">
    <text evidence="1">The sequence shown here is derived from an EMBL/GenBank/DDBJ whole genome shotgun (WGS) entry which is preliminary data.</text>
</comment>
<gene>
    <name evidence="1" type="ORF">LCGC14_1276460</name>
</gene>
<evidence type="ECO:0000313" key="1">
    <source>
        <dbReference type="EMBL" id="KKM86700.1"/>
    </source>
</evidence>
<dbReference type="SUPFAM" id="SSF47781">
    <property type="entry name" value="RuvA domain 2-like"/>
    <property type="match status" value="1"/>
</dbReference>
<organism evidence="1">
    <name type="scientific">marine sediment metagenome</name>
    <dbReference type="NCBI Taxonomy" id="412755"/>
    <lineage>
        <taxon>unclassified sequences</taxon>
        <taxon>metagenomes</taxon>
        <taxon>ecological metagenomes</taxon>
    </lineage>
</organism>
<dbReference type="EMBL" id="LAZR01007214">
    <property type="protein sequence ID" value="KKM86700.1"/>
    <property type="molecule type" value="Genomic_DNA"/>
</dbReference>
<sequence>MPELPTVLLDSNEAHESKQLIHNLREFYGPDKVVVAPLPVDIALYTDRGEHLIERKVVPNDLVSSLSDGRYNKQFRLVRDCSGGGAFLFEGTMNFHPETGKVREGARFRHFTYKQWVGLRMSIMASGIMILDSPGPAWTPATILEAYNWFSKEKHDSMSRRKRQPYDWGVPTGKEDATFALQGFKFGAAQARAAWKEFGTVRDVIMADPENLEQVPGVGPATVKKMQDILDLEVGPND</sequence>
<reference evidence="1" key="1">
    <citation type="journal article" date="2015" name="Nature">
        <title>Complex archaea that bridge the gap between prokaryotes and eukaryotes.</title>
        <authorList>
            <person name="Spang A."/>
            <person name="Saw J.H."/>
            <person name="Jorgensen S.L."/>
            <person name="Zaremba-Niedzwiedzka K."/>
            <person name="Martijn J."/>
            <person name="Lind A.E."/>
            <person name="van Eijk R."/>
            <person name="Schleper C."/>
            <person name="Guy L."/>
            <person name="Ettema T.J."/>
        </authorList>
    </citation>
    <scope>NUCLEOTIDE SEQUENCE</scope>
</reference>
<dbReference type="Gene3D" id="1.10.150.20">
    <property type="entry name" value="5' to 3' exonuclease, C-terminal subdomain"/>
    <property type="match status" value="1"/>
</dbReference>
<dbReference type="AlphaFoldDB" id="A0A0F9ND56"/>
<dbReference type="InterPro" id="IPR010994">
    <property type="entry name" value="RuvA_2-like"/>
</dbReference>
<dbReference type="Gene3D" id="3.40.50.10130">
    <property type="match status" value="1"/>
</dbReference>
<name>A0A0F9ND56_9ZZZZ</name>
<dbReference type="Pfam" id="PF14520">
    <property type="entry name" value="HHH_5"/>
    <property type="match status" value="1"/>
</dbReference>
<evidence type="ECO:0008006" key="2">
    <source>
        <dbReference type="Google" id="ProtNLM"/>
    </source>
</evidence>
<protein>
    <recommendedName>
        <fullName evidence="2">ERCC4 domain-containing protein</fullName>
    </recommendedName>
</protein>